<accession>A0A0C3P3N8</accession>
<dbReference type="AlphaFoldDB" id="A0A0C3P3N8"/>
<sequence>MSSSSPTPSLRRRSSLKDYFSSSIPRLPSLRSRRSNASISSVNHERKDSSSSYAPYAVHNQAMAPAILRDANATSKLLECILETPGGKRSLARLARTCKAFKEPVLDILWRDLETFVPLLTLFPNTLLKRARRPALGLAKNPEGDDWERLLAYGERVRSISYVEAFNTLSQSVFPVFEACPGEFLLPNLTTLTWKAETTTGLNFCRAYLSPKLHTFTLEMGVRAPKINDFLDEVMSRTQLVNFSFTLHSNLPENFVEKVRTNNKFEKLAIMAPGALAARVGKWASSLPLLKTIALDLSNTSSRAVEGFFAEVGTGSGYSTPESTGRDSGVFSGEDDIDFTDVRKSIVRLTSDGPRHSAFPQLTQINLTGEAANIATFLRHITSPLSQIELAIEDPPLLADWHDLCALLGNHFGTTLQAVRINATGAARFNELVRSTSRAGDVQLQHLPLTHLGPLPYLYRFEIELPESAVFYNNDLAHLAKMCPNLEVARLCGQVRFAPQFGPPPLTLEGIIPLTSACPKLHTLAVVVHALGGHDETFRVREHSSRSLMRLNVGHSWIKDPLATAILLSHIAPHLETLRWFAQANRAGAVEKHAETWQRVQTFLPQLQKMRLIERSLMPKPVVIEPPKKASKEVDATPQVVHRGTTVKPDYADESAQIESPEMVEEEVQVVPETSEMEIDATPVCVEVEVGAVPEVVEQSVEAIKDVEDKAIDAIELQVTPTTPIVDPLPTHTIPPLLTSFVPSINGIVSLPFRAVRVYTYYLSLPLRYMFSFGTPLMPALSDYASNMQEPKSPASAGENATSEKPMSPMPDFTLPENGSNAAAMPRPTSDASVTTVGH</sequence>
<feature type="compositionally biased region" description="Polar residues" evidence="1">
    <location>
        <begin position="830"/>
        <end position="839"/>
    </location>
</feature>
<dbReference type="OrthoDB" id="268763at2759"/>
<dbReference type="EMBL" id="KN840439">
    <property type="protein sequence ID" value="KIP12554.1"/>
    <property type="molecule type" value="Genomic_DNA"/>
</dbReference>
<evidence type="ECO:0000256" key="1">
    <source>
        <dbReference type="SAM" id="MobiDB-lite"/>
    </source>
</evidence>
<proteinExistence type="predicted"/>
<keyword evidence="3" id="KW-1185">Reference proteome</keyword>
<gene>
    <name evidence="2" type="ORF">PHLGIDRAFT_498684</name>
</gene>
<reference evidence="2 3" key="1">
    <citation type="journal article" date="2014" name="PLoS Genet.">
        <title>Analysis of the Phlebiopsis gigantea genome, transcriptome and secretome provides insight into its pioneer colonization strategies of wood.</title>
        <authorList>
            <person name="Hori C."/>
            <person name="Ishida T."/>
            <person name="Igarashi K."/>
            <person name="Samejima M."/>
            <person name="Suzuki H."/>
            <person name="Master E."/>
            <person name="Ferreira P."/>
            <person name="Ruiz-Duenas F.J."/>
            <person name="Held B."/>
            <person name="Canessa P."/>
            <person name="Larrondo L.F."/>
            <person name="Schmoll M."/>
            <person name="Druzhinina I.S."/>
            <person name="Kubicek C.P."/>
            <person name="Gaskell J.A."/>
            <person name="Kersten P."/>
            <person name="St John F."/>
            <person name="Glasner J."/>
            <person name="Sabat G."/>
            <person name="Splinter BonDurant S."/>
            <person name="Syed K."/>
            <person name="Yadav J."/>
            <person name="Mgbeahuruike A.C."/>
            <person name="Kovalchuk A."/>
            <person name="Asiegbu F.O."/>
            <person name="Lackner G."/>
            <person name="Hoffmeister D."/>
            <person name="Rencoret J."/>
            <person name="Gutierrez A."/>
            <person name="Sun H."/>
            <person name="Lindquist E."/>
            <person name="Barry K."/>
            <person name="Riley R."/>
            <person name="Grigoriev I.V."/>
            <person name="Henrissat B."/>
            <person name="Kues U."/>
            <person name="Berka R.M."/>
            <person name="Martinez A.T."/>
            <person name="Covert S.F."/>
            <person name="Blanchette R.A."/>
            <person name="Cullen D."/>
        </authorList>
    </citation>
    <scope>NUCLEOTIDE SEQUENCE [LARGE SCALE GENOMIC DNA]</scope>
    <source>
        <strain evidence="2 3">11061_1 CR5-6</strain>
    </source>
</reference>
<evidence type="ECO:0008006" key="4">
    <source>
        <dbReference type="Google" id="ProtNLM"/>
    </source>
</evidence>
<evidence type="ECO:0000313" key="3">
    <source>
        <dbReference type="Proteomes" id="UP000053257"/>
    </source>
</evidence>
<dbReference type="InterPro" id="IPR032675">
    <property type="entry name" value="LRR_dom_sf"/>
</dbReference>
<name>A0A0C3P3N8_PHLG1</name>
<evidence type="ECO:0000313" key="2">
    <source>
        <dbReference type="EMBL" id="KIP12554.1"/>
    </source>
</evidence>
<organism evidence="2 3">
    <name type="scientific">Phlebiopsis gigantea (strain 11061_1 CR5-6)</name>
    <name type="common">White-rot fungus</name>
    <name type="synonym">Peniophora gigantea</name>
    <dbReference type="NCBI Taxonomy" id="745531"/>
    <lineage>
        <taxon>Eukaryota</taxon>
        <taxon>Fungi</taxon>
        <taxon>Dikarya</taxon>
        <taxon>Basidiomycota</taxon>
        <taxon>Agaricomycotina</taxon>
        <taxon>Agaricomycetes</taxon>
        <taxon>Polyporales</taxon>
        <taxon>Phanerochaetaceae</taxon>
        <taxon>Phlebiopsis</taxon>
    </lineage>
</organism>
<dbReference type="HOGENOM" id="CLU_365696_0_0_1"/>
<dbReference type="Gene3D" id="3.80.10.10">
    <property type="entry name" value="Ribonuclease Inhibitor"/>
    <property type="match status" value="1"/>
</dbReference>
<feature type="region of interest" description="Disordered" evidence="1">
    <location>
        <begin position="31"/>
        <end position="52"/>
    </location>
</feature>
<protein>
    <recommendedName>
        <fullName evidence="4">F-box domain-containing protein</fullName>
    </recommendedName>
</protein>
<feature type="region of interest" description="Disordered" evidence="1">
    <location>
        <begin position="787"/>
        <end position="839"/>
    </location>
</feature>
<dbReference type="Proteomes" id="UP000053257">
    <property type="component" value="Unassembled WGS sequence"/>
</dbReference>
<dbReference type="STRING" id="745531.A0A0C3P3N8"/>